<dbReference type="Proteomes" id="UP001210925">
    <property type="component" value="Unassembled WGS sequence"/>
</dbReference>
<dbReference type="AlphaFoldDB" id="A0AAD5Y0C8"/>
<proteinExistence type="predicted"/>
<reference evidence="1" key="1">
    <citation type="submission" date="2020-05" db="EMBL/GenBank/DDBJ databases">
        <title>Phylogenomic resolution of chytrid fungi.</title>
        <authorList>
            <person name="Stajich J.E."/>
            <person name="Amses K."/>
            <person name="Simmons R."/>
            <person name="Seto K."/>
            <person name="Myers J."/>
            <person name="Bonds A."/>
            <person name="Quandt C.A."/>
            <person name="Barry K."/>
            <person name="Liu P."/>
            <person name="Grigoriev I."/>
            <person name="Longcore J.E."/>
            <person name="James T.Y."/>
        </authorList>
    </citation>
    <scope>NUCLEOTIDE SEQUENCE</scope>
    <source>
        <strain evidence="1">PLAUS21</strain>
    </source>
</reference>
<protein>
    <submittedName>
        <fullName evidence="1">Uncharacterized protein</fullName>
    </submittedName>
</protein>
<comment type="caution">
    <text evidence="1">The sequence shown here is derived from an EMBL/GenBank/DDBJ whole genome shotgun (WGS) entry which is preliminary data.</text>
</comment>
<accession>A0AAD5Y0C8</accession>
<organism evidence="1 2">
    <name type="scientific">Boothiomyces macroporosus</name>
    <dbReference type="NCBI Taxonomy" id="261099"/>
    <lineage>
        <taxon>Eukaryota</taxon>
        <taxon>Fungi</taxon>
        <taxon>Fungi incertae sedis</taxon>
        <taxon>Chytridiomycota</taxon>
        <taxon>Chytridiomycota incertae sedis</taxon>
        <taxon>Chytridiomycetes</taxon>
        <taxon>Rhizophydiales</taxon>
        <taxon>Terramycetaceae</taxon>
        <taxon>Boothiomyces</taxon>
    </lineage>
</organism>
<evidence type="ECO:0000313" key="1">
    <source>
        <dbReference type="EMBL" id="KAJ3251356.1"/>
    </source>
</evidence>
<evidence type="ECO:0000313" key="2">
    <source>
        <dbReference type="Proteomes" id="UP001210925"/>
    </source>
</evidence>
<keyword evidence="2" id="KW-1185">Reference proteome</keyword>
<name>A0AAD5Y0C8_9FUNG</name>
<gene>
    <name evidence="1" type="ORF">HK103_002447</name>
</gene>
<dbReference type="EMBL" id="JADGKB010000186">
    <property type="protein sequence ID" value="KAJ3251356.1"/>
    <property type="molecule type" value="Genomic_DNA"/>
</dbReference>
<sequence>MISFLGQWLSNVMHIDGNPTPVKDCFHISLEKNMFWPQRKQITCLKANYIFIYVRLQPVFYECLHRQAKLSFNNQMLTGNFMISLRNQYGFKLEQVVDPNRRSYTKEPQDVIFSALTLNPKNIAVNKVKPEELCVKFKRMKLGITKDHEYINIRVAIYCENIHGDYILLDEWRSYDISVRFGNCAQYPDLRNISTKEREREYVNQLYNEISAFQKQPSNALLGVDNQEVPIQQELNINIDQQVFVSPDAFHSLYAF</sequence>